<dbReference type="GO" id="GO:0046914">
    <property type="term" value="F:transition metal ion binding"/>
    <property type="evidence" value="ECO:0007669"/>
    <property type="project" value="InterPro"/>
</dbReference>
<dbReference type="PANTHER" id="PTHR42954:SF2">
    <property type="entry name" value="FE(2+) TRANSPORT PROTEIN A"/>
    <property type="match status" value="1"/>
</dbReference>
<keyword evidence="1" id="KW-0408">Iron</keyword>
<evidence type="ECO:0000259" key="2">
    <source>
        <dbReference type="SMART" id="SM00899"/>
    </source>
</evidence>
<proteinExistence type="predicted"/>
<name>A0A7V9Z8I7_9BACL</name>
<dbReference type="Gene3D" id="2.30.30.90">
    <property type="match status" value="1"/>
</dbReference>
<evidence type="ECO:0000256" key="1">
    <source>
        <dbReference type="ARBA" id="ARBA00023004"/>
    </source>
</evidence>
<dbReference type="Proteomes" id="UP000523087">
    <property type="component" value="Unassembled WGS sequence"/>
</dbReference>
<accession>A0A7V9Z8I7</accession>
<dbReference type="InterPro" id="IPR007167">
    <property type="entry name" value="Fe-transptr_FeoA-like"/>
</dbReference>
<dbReference type="AlphaFoldDB" id="A0A7V9Z8I7"/>
<dbReference type="EMBL" id="JACDUT010000008">
    <property type="protein sequence ID" value="MBA2875954.1"/>
    <property type="molecule type" value="Genomic_DNA"/>
</dbReference>
<protein>
    <submittedName>
        <fullName evidence="3">Ferrous iron transport protein A</fullName>
    </submittedName>
</protein>
<organism evidence="3 4">
    <name type="scientific">Thermaerobacillus caldiproteolyticus</name>
    <dbReference type="NCBI Taxonomy" id="247480"/>
    <lineage>
        <taxon>Bacteria</taxon>
        <taxon>Bacillati</taxon>
        <taxon>Bacillota</taxon>
        <taxon>Bacilli</taxon>
        <taxon>Bacillales</taxon>
        <taxon>Anoxybacillaceae</taxon>
        <taxon>Thermaerobacillus</taxon>
    </lineage>
</organism>
<dbReference type="RefSeq" id="WP_181556745.1">
    <property type="nucleotide sequence ID" value="NZ_CP064060.1"/>
</dbReference>
<dbReference type="InterPro" id="IPR052713">
    <property type="entry name" value="FeoA"/>
</dbReference>
<evidence type="ECO:0000313" key="3">
    <source>
        <dbReference type="EMBL" id="MBA2875954.1"/>
    </source>
</evidence>
<reference evidence="3 4" key="1">
    <citation type="submission" date="2020-07" db="EMBL/GenBank/DDBJ databases">
        <title>Genomic Encyclopedia of Type Strains, Phase IV (KMG-IV): sequencing the most valuable type-strain genomes for metagenomic binning, comparative biology and taxonomic classification.</title>
        <authorList>
            <person name="Goeker M."/>
        </authorList>
    </citation>
    <scope>NUCLEOTIDE SEQUENCE [LARGE SCALE GENOMIC DNA]</scope>
    <source>
        <strain evidence="3 4">DSM 15730</strain>
    </source>
</reference>
<keyword evidence="4" id="KW-1185">Reference proteome</keyword>
<feature type="domain" description="Ferrous iron transporter FeoA-like" evidence="2">
    <location>
        <begin position="1"/>
        <end position="73"/>
    </location>
</feature>
<comment type="caution">
    <text evidence="3">The sequence shown here is derived from an EMBL/GenBank/DDBJ whole genome shotgun (WGS) entry which is preliminary data.</text>
</comment>
<evidence type="ECO:0000313" key="4">
    <source>
        <dbReference type="Proteomes" id="UP000523087"/>
    </source>
</evidence>
<dbReference type="InterPro" id="IPR038157">
    <property type="entry name" value="FeoA_core_dom"/>
</dbReference>
<dbReference type="PANTHER" id="PTHR42954">
    <property type="entry name" value="FE(2+) TRANSPORT PROTEIN A"/>
    <property type="match status" value="1"/>
</dbReference>
<gene>
    <name evidence="3" type="ORF">HNR31_002748</name>
</gene>
<dbReference type="Pfam" id="PF04023">
    <property type="entry name" value="FeoA"/>
    <property type="match status" value="1"/>
</dbReference>
<dbReference type="SMART" id="SM00899">
    <property type="entry name" value="FeoA"/>
    <property type="match status" value="1"/>
</dbReference>
<dbReference type="SUPFAM" id="SSF50037">
    <property type="entry name" value="C-terminal domain of transcriptional repressors"/>
    <property type="match status" value="1"/>
</dbReference>
<dbReference type="InterPro" id="IPR008988">
    <property type="entry name" value="Transcriptional_repressor_C"/>
</dbReference>
<sequence length="73" mass="8069">MFLTDLQQGKKAVITNLGMMNEVVKQRLIHMGLQEGEEICLKCVMPFGGPLMVEVCGQCICLRRKDAACIGVK</sequence>